<gene>
    <name evidence="3" type="ORF">PPROV_000843000</name>
</gene>
<dbReference type="SUPFAM" id="SSF53756">
    <property type="entry name" value="UDP-Glycosyltransferase/glycogen phosphorylase"/>
    <property type="match status" value="1"/>
</dbReference>
<dbReference type="PANTHER" id="PTHR48050">
    <property type="entry name" value="STEROL 3-BETA-GLUCOSYLTRANSFERASE"/>
    <property type="match status" value="1"/>
</dbReference>
<evidence type="ECO:0000256" key="1">
    <source>
        <dbReference type="SAM" id="MobiDB-lite"/>
    </source>
</evidence>
<dbReference type="InterPro" id="IPR010610">
    <property type="entry name" value="EryCIII-like_C"/>
</dbReference>
<protein>
    <recommendedName>
        <fullName evidence="2">Erythromycin biosynthesis protein CIII-like C-terminal domain-containing protein</fullName>
    </recommendedName>
</protein>
<evidence type="ECO:0000313" key="3">
    <source>
        <dbReference type="EMBL" id="GHP09695.1"/>
    </source>
</evidence>
<dbReference type="EMBL" id="BNJQ01000026">
    <property type="protein sequence ID" value="GHP09695.1"/>
    <property type="molecule type" value="Genomic_DNA"/>
</dbReference>
<reference evidence="3" key="1">
    <citation type="submission" date="2020-10" db="EMBL/GenBank/DDBJ databases">
        <title>Unveiling of a novel bifunctional photoreceptor, Dualchrome1, isolated from a cosmopolitan green alga.</title>
        <authorList>
            <person name="Suzuki S."/>
            <person name="Kawachi M."/>
        </authorList>
    </citation>
    <scope>NUCLEOTIDE SEQUENCE</scope>
    <source>
        <strain evidence="3">NIES 2893</strain>
    </source>
</reference>
<feature type="region of interest" description="Disordered" evidence="1">
    <location>
        <begin position="204"/>
        <end position="224"/>
    </location>
</feature>
<dbReference type="Gene3D" id="3.40.50.2000">
    <property type="entry name" value="Glycogen Phosphorylase B"/>
    <property type="match status" value="3"/>
</dbReference>
<organism evidence="3 4">
    <name type="scientific">Pycnococcus provasolii</name>
    <dbReference type="NCBI Taxonomy" id="41880"/>
    <lineage>
        <taxon>Eukaryota</taxon>
        <taxon>Viridiplantae</taxon>
        <taxon>Chlorophyta</taxon>
        <taxon>Pseudoscourfieldiophyceae</taxon>
        <taxon>Pseudoscourfieldiales</taxon>
        <taxon>Pycnococcaceae</taxon>
        <taxon>Pycnococcus</taxon>
    </lineage>
</organism>
<dbReference type="AlphaFoldDB" id="A0A830HSM1"/>
<feature type="domain" description="Erythromycin biosynthesis protein CIII-like C-terminal" evidence="2">
    <location>
        <begin position="386"/>
        <end position="486"/>
    </location>
</feature>
<name>A0A830HSM1_9CHLO</name>
<accession>A0A830HSM1</accession>
<evidence type="ECO:0000259" key="2">
    <source>
        <dbReference type="Pfam" id="PF06722"/>
    </source>
</evidence>
<sequence>MASPTTVLVAAAYGSHGDVQPMYALAIALARKPNTRVHFFVSSKHADRLAARQDATMLHEVIVVQEPDVDDKWSPGKWEGAMKGPKAIARRWLLTARPLYALMQARIATSGSTVIVAHPLNFAARLLHDATGLPYATVALAPWLMRSRTQCYGWPLVSGGSWTPAWIKEMGYYVIDLLIDSLVVPGELGLRSMYDDLVAVDNVPSSSTQQEEEQEREGSSSSVTITITCTDANNTTRPIPPPPRRILDRWFHSPMRILALWPSWYYPQQPDWPTQLVNCGGFPLFDEKNDDDDLGSEEVASFVKTCVDDKAPLLVVTPGTTNPLLCTTAFFDAALGAAQEAASSSRPGTQTTTIPVRVLLLTPHKDAVLATNRYEAMHARGEALHASYAPLSGVLAHAKHAALVHHGGIGTVAQALRCGVPSVVLANAFDQFDNAWAVAEHLKCGVRPSAKAFVKDADVAASSVRAVLELDSIYRTRAQEVSARIAEDSNGRTTIDRAADAVLALTTADAAAASLDKEEEA</sequence>
<comment type="caution">
    <text evidence="3">The sequence shown here is derived from an EMBL/GenBank/DDBJ whole genome shotgun (WGS) entry which is preliminary data.</text>
</comment>
<evidence type="ECO:0000313" key="4">
    <source>
        <dbReference type="Proteomes" id="UP000660262"/>
    </source>
</evidence>
<dbReference type="PANTHER" id="PTHR48050:SF13">
    <property type="entry name" value="STEROL 3-BETA-GLUCOSYLTRANSFERASE UGT80A2"/>
    <property type="match status" value="1"/>
</dbReference>
<dbReference type="Proteomes" id="UP000660262">
    <property type="component" value="Unassembled WGS sequence"/>
</dbReference>
<keyword evidence="4" id="KW-1185">Reference proteome</keyword>
<dbReference type="Pfam" id="PF06722">
    <property type="entry name" value="EryCIII-like_C"/>
    <property type="match status" value="1"/>
</dbReference>
<dbReference type="GO" id="GO:0016757">
    <property type="term" value="F:glycosyltransferase activity"/>
    <property type="evidence" value="ECO:0007669"/>
    <property type="project" value="UniProtKB-ARBA"/>
</dbReference>
<proteinExistence type="predicted"/>
<dbReference type="InterPro" id="IPR050426">
    <property type="entry name" value="Glycosyltransferase_28"/>
</dbReference>